<feature type="domain" description="PurM-like N-terminal" evidence="16">
    <location>
        <begin position="58"/>
        <end position="163"/>
    </location>
</feature>
<dbReference type="CDD" id="cd02196">
    <property type="entry name" value="PurM"/>
    <property type="match status" value="1"/>
</dbReference>
<dbReference type="AlphaFoldDB" id="A0A1F6MF94"/>
<dbReference type="Pfam" id="PF00586">
    <property type="entry name" value="AIRS"/>
    <property type="match status" value="1"/>
</dbReference>
<sequence length="347" mass="37291">MSILYSDAGVNIDAGDEAVERIKRHVKRTYSPAVLSGVGGFGSAYDLQSIMERYTHPVLVQSVDGVGTKLMVAQMLGAYKSIGHDIVGNCCGDIVVMGARPLTFLDYIAASKLEPAIIEEIVSGMADACALSGVSLVGGETAEMPGVYRDGEHDVVGHVTGVVEKEKMITGANITPGDVVLGLASSGLHTNGYSLARKLFFDVGKYTVHSYIEELDTTVGTALLKPHTNYTNPILSLLDANVEIKGMAHITGGGMTENIPRVLPEGCAVEIHKGAWPVLPIFDVMQRIGDVPESEMYRTFNMGIGMALIVARDMIERVRQKLATQYPEFMMYEIGSVVHGNKSVRLA</sequence>
<dbReference type="SUPFAM" id="SSF55326">
    <property type="entry name" value="PurM N-terminal domain-like"/>
    <property type="match status" value="1"/>
</dbReference>
<evidence type="ECO:0000256" key="2">
    <source>
        <dbReference type="ARBA" id="ARBA00004686"/>
    </source>
</evidence>
<dbReference type="GO" id="GO:0004637">
    <property type="term" value="F:phosphoribosylamine-glycine ligase activity"/>
    <property type="evidence" value="ECO:0007669"/>
    <property type="project" value="TreeGrafter"/>
</dbReference>
<evidence type="ECO:0000256" key="13">
    <source>
        <dbReference type="ARBA" id="ARBA00033093"/>
    </source>
</evidence>
<name>A0A1F6MF94_9BACT</name>
<evidence type="ECO:0000313" key="19">
    <source>
        <dbReference type="Proteomes" id="UP000177457"/>
    </source>
</evidence>
<comment type="catalytic activity">
    <reaction evidence="14 15">
        <text>2-formamido-N(1)-(5-O-phospho-beta-D-ribosyl)acetamidine + ATP = 5-amino-1-(5-phospho-beta-D-ribosyl)imidazole + ADP + phosphate + H(+)</text>
        <dbReference type="Rhea" id="RHEA:23032"/>
        <dbReference type="ChEBI" id="CHEBI:15378"/>
        <dbReference type="ChEBI" id="CHEBI:30616"/>
        <dbReference type="ChEBI" id="CHEBI:43474"/>
        <dbReference type="ChEBI" id="CHEBI:137981"/>
        <dbReference type="ChEBI" id="CHEBI:147287"/>
        <dbReference type="ChEBI" id="CHEBI:456216"/>
        <dbReference type="EC" id="6.3.3.1"/>
    </reaction>
</comment>
<proteinExistence type="inferred from homology"/>
<dbReference type="GO" id="GO:0005524">
    <property type="term" value="F:ATP binding"/>
    <property type="evidence" value="ECO:0007669"/>
    <property type="project" value="UniProtKB-KW"/>
</dbReference>
<dbReference type="FunFam" id="3.90.650.10:FF:000011">
    <property type="entry name" value="Phosphoribosylformylglycinamidine cyclo-ligase"/>
    <property type="match status" value="1"/>
</dbReference>
<comment type="pathway">
    <text evidence="2 15">Purine metabolism; IMP biosynthesis via de novo pathway; 5-amino-1-(5-phospho-D-ribosyl)imidazole from N(2)-formyl-N(1)-(5-phospho-D-ribosyl)glycinamide: step 2/2.</text>
</comment>
<dbReference type="FunFam" id="3.30.1330.10:FF:000001">
    <property type="entry name" value="Phosphoribosylformylglycinamidine cyclo-ligase"/>
    <property type="match status" value="1"/>
</dbReference>
<keyword evidence="10 15" id="KW-0067">ATP-binding</keyword>
<organism evidence="18 19">
    <name type="scientific">Candidatus Magasanikbacteria bacterium RIFCSPHIGHO2_02_FULL_51_14</name>
    <dbReference type="NCBI Taxonomy" id="1798683"/>
    <lineage>
        <taxon>Bacteria</taxon>
        <taxon>Candidatus Magasanikiibacteriota</taxon>
    </lineage>
</organism>
<protein>
    <recommendedName>
        <fullName evidence="5 15">Phosphoribosylformylglycinamidine cyclo-ligase</fullName>
        <ecNumber evidence="4 15">6.3.3.1</ecNumber>
    </recommendedName>
    <alternativeName>
        <fullName evidence="12 15">AIR synthase</fullName>
    </alternativeName>
    <alternativeName>
        <fullName evidence="13 15">AIRS</fullName>
    </alternativeName>
    <alternativeName>
        <fullName evidence="11 15">Phosphoribosyl-aminoimidazole synthetase</fullName>
    </alternativeName>
</protein>
<dbReference type="InterPro" id="IPR036921">
    <property type="entry name" value="PurM-like_N_sf"/>
</dbReference>
<evidence type="ECO:0000256" key="1">
    <source>
        <dbReference type="ARBA" id="ARBA00004496"/>
    </source>
</evidence>
<dbReference type="Gene3D" id="3.90.650.10">
    <property type="entry name" value="PurM-like C-terminal domain"/>
    <property type="match status" value="1"/>
</dbReference>
<dbReference type="STRING" id="1798683.A3C90_01045"/>
<evidence type="ECO:0000256" key="15">
    <source>
        <dbReference type="HAMAP-Rule" id="MF_00741"/>
    </source>
</evidence>
<evidence type="ECO:0000256" key="14">
    <source>
        <dbReference type="ARBA" id="ARBA00049057"/>
    </source>
</evidence>
<evidence type="ECO:0000313" key="18">
    <source>
        <dbReference type="EMBL" id="OGH70321.1"/>
    </source>
</evidence>
<evidence type="ECO:0000256" key="3">
    <source>
        <dbReference type="ARBA" id="ARBA00010280"/>
    </source>
</evidence>
<dbReference type="HAMAP" id="MF_00741">
    <property type="entry name" value="AIRS"/>
    <property type="match status" value="1"/>
</dbReference>
<keyword evidence="9 15" id="KW-0658">Purine biosynthesis</keyword>
<evidence type="ECO:0000256" key="8">
    <source>
        <dbReference type="ARBA" id="ARBA00022741"/>
    </source>
</evidence>
<evidence type="ECO:0000256" key="9">
    <source>
        <dbReference type="ARBA" id="ARBA00022755"/>
    </source>
</evidence>
<dbReference type="InterPro" id="IPR010918">
    <property type="entry name" value="PurM-like_C_dom"/>
</dbReference>
<keyword evidence="8 15" id="KW-0547">Nucleotide-binding</keyword>
<gene>
    <name evidence="15" type="primary">purM</name>
    <name evidence="18" type="ORF">A3C90_01045</name>
</gene>
<dbReference type="EC" id="6.3.3.1" evidence="4 15"/>
<dbReference type="UniPathway" id="UPA00074">
    <property type="reaction ID" value="UER00129"/>
</dbReference>
<accession>A0A1F6MF94</accession>
<dbReference type="GO" id="GO:0046084">
    <property type="term" value="P:adenine biosynthetic process"/>
    <property type="evidence" value="ECO:0007669"/>
    <property type="project" value="TreeGrafter"/>
</dbReference>
<evidence type="ECO:0000256" key="5">
    <source>
        <dbReference type="ARBA" id="ARBA00020367"/>
    </source>
</evidence>
<dbReference type="SUPFAM" id="SSF56042">
    <property type="entry name" value="PurM C-terminal domain-like"/>
    <property type="match status" value="1"/>
</dbReference>
<keyword evidence="7 15" id="KW-0436">Ligase</keyword>
<dbReference type="GO" id="GO:0006189">
    <property type="term" value="P:'de novo' IMP biosynthetic process"/>
    <property type="evidence" value="ECO:0007669"/>
    <property type="project" value="UniProtKB-UniRule"/>
</dbReference>
<evidence type="ECO:0000256" key="10">
    <source>
        <dbReference type="ARBA" id="ARBA00022840"/>
    </source>
</evidence>
<evidence type="ECO:0000256" key="12">
    <source>
        <dbReference type="ARBA" id="ARBA00032931"/>
    </source>
</evidence>
<evidence type="ECO:0000259" key="17">
    <source>
        <dbReference type="Pfam" id="PF02769"/>
    </source>
</evidence>
<feature type="domain" description="PurM-like C-terminal" evidence="17">
    <location>
        <begin position="176"/>
        <end position="343"/>
    </location>
</feature>
<dbReference type="Proteomes" id="UP000177457">
    <property type="component" value="Unassembled WGS sequence"/>
</dbReference>
<reference evidence="18 19" key="1">
    <citation type="journal article" date="2016" name="Nat. Commun.">
        <title>Thousands of microbial genomes shed light on interconnected biogeochemical processes in an aquifer system.</title>
        <authorList>
            <person name="Anantharaman K."/>
            <person name="Brown C.T."/>
            <person name="Hug L.A."/>
            <person name="Sharon I."/>
            <person name="Castelle C.J."/>
            <person name="Probst A.J."/>
            <person name="Thomas B.C."/>
            <person name="Singh A."/>
            <person name="Wilkins M.J."/>
            <person name="Karaoz U."/>
            <person name="Brodie E.L."/>
            <person name="Williams K.H."/>
            <person name="Hubbard S.S."/>
            <person name="Banfield J.F."/>
        </authorList>
    </citation>
    <scope>NUCLEOTIDE SEQUENCE [LARGE SCALE GENOMIC DNA]</scope>
</reference>
<dbReference type="Pfam" id="PF02769">
    <property type="entry name" value="AIRS_C"/>
    <property type="match status" value="1"/>
</dbReference>
<dbReference type="EMBL" id="MFQE01000051">
    <property type="protein sequence ID" value="OGH70321.1"/>
    <property type="molecule type" value="Genomic_DNA"/>
</dbReference>
<evidence type="ECO:0000256" key="6">
    <source>
        <dbReference type="ARBA" id="ARBA00022490"/>
    </source>
</evidence>
<evidence type="ECO:0000259" key="16">
    <source>
        <dbReference type="Pfam" id="PF00586"/>
    </source>
</evidence>
<keyword evidence="6 15" id="KW-0963">Cytoplasm</keyword>
<dbReference type="InterPro" id="IPR004733">
    <property type="entry name" value="PurM_cligase"/>
</dbReference>
<dbReference type="InterPro" id="IPR016188">
    <property type="entry name" value="PurM-like_N"/>
</dbReference>
<dbReference type="PANTHER" id="PTHR10520:SF12">
    <property type="entry name" value="TRIFUNCTIONAL PURINE BIOSYNTHETIC PROTEIN ADENOSINE-3"/>
    <property type="match status" value="1"/>
</dbReference>
<comment type="similarity">
    <text evidence="3 15">Belongs to the AIR synthase family.</text>
</comment>
<evidence type="ECO:0000256" key="11">
    <source>
        <dbReference type="ARBA" id="ARBA00031908"/>
    </source>
</evidence>
<evidence type="ECO:0000256" key="7">
    <source>
        <dbReference type="ARBA" id="ARBA00022598"/>
    </source>
</evidence>
<dbReference type="Gene3D" id="3.30.1330.10">
    <property type="entry name" value="PurM-like, N-terminal domain"/>
    <property type="match status" value="1"/>
</dbReference>
<dbReference type="GO" id="GO:0005829">
    <property type="term" value="C:cytosol"/>
    <property type="evidence" value="ECO:0007669"/>
    <property type="project" value="TreeGrafter"/>
</dbReference>
<dbReference type="GO" id="GO:0004641">
    <property type="term" value="F:phosphoribosylformylglycinamidine cyclo-ligase activity"/>
    <property type="evidence" value="ECO:0007669"/>
    <property type="project" value="UniProtKB-UniRule"/>
</dbReference>
<evidence type="ECO:0000256" key="4">
    <source>
        <dbReference type="ARBA" id="ARBA00013047"/>
    </source>
</evidence>
<comment type="subcellular location">
    <subcellularLocation>
        <location evidence="1 15">Cytoplasm</location>
    </subcellularLocation>
</comment>
<dbReference type="NCBIfam" id="TIGR00878">
    <property type="entry name" value="purM"/>
    <property type="match status" value="1"/>
</dbReference>
<comment type="caution">
    <text evidence="18">The sequence shown here is derived from an EMBL/GenBank/DDBJ whole genome shotgun (WGS) entry which is preliminary data.</text>
</comment>
<dbReference type="PANTHER" id="PTHR10520">
    <property type="entry name" value="TRIFUNCTIONAL PURINE BIOSYNTHETIC PROTEIN ADENOSINE-3-RELATED"/>
    <property type="match status" value="1"/>
</dbReference>
<dbReference type="InterPro" id="IPR036676">
    <property type="entry name" value="PurM-like_C_sf"/>
</dbReference>